<dbReference type="RefSeq" id="WP_271472228.1">
    <property type="nucleotide sequence ID" value="NZ_JANEWF010000043.1"/>
</dbReference>
<feature type="compositionally biased region" description="Low complexity" evidence="1">
    <location>
        <begin position="748"/>
        <end position="762"/>
    </location>
</feature>
<dbReference type="Proteomes" id="UP001211689">
    <property type="component" value="Unassembled WGS sequence"/>
</dbReference>
<sequence length="965" mass="107029">MTTFALAAVAAQCRGTPTVQVVDNRGLAVRTLRYNRSVADTPADELITRQRYTARGYLRSQLDPRLASDKALDPAVVPNFRYDSSLSGRPLRSQSQDAGSEVQLFDVEGGPVWKTDSRAQRTDFTYDALHRLDAVSEQAAGAPARVSERYTYADGDAVAAAANCRGRLVAHHDTAGRNETPRYSLTGQAQVSVRRLLQPGITASDWQGTAADWETALGTEAYTSRQGVDALGRTTWSLDARGNRQMQAYNVAGQPSHSQLQLAGQPTPQVLLQAVTYSAAGQVLRGAAGNGVVSEYHYEAPTLRLSRLLVTRPTQGKRSALLRDLSYRYDPVGNLLAIEDAAQPVRHHQNQRIAPLSQYEYDALYQLLSASGRENANAPPQGPALPPPEVPLSQDPDRYSNYTRRYQYDRGGNLTQIRHQGRQSYSLELVVAPTSNRAIQQTGFLTPADVDGHFDACGNLRQLQPGQPLIWDSRNQLQQITLVPREAEPDDAEWYRYDGAGQRLLKTSVSQTHGTQRQAEVIYLPGLELRRTTSTRDGASSIVEDLQVIRGQAAGRAQVRVLHWETGQPADIPNDQVRYSLDDQVGSSLLELDQAADLLTLEEYFPFGGTAVWAGRSLSETQYKFVRYSGKERDASGLYYYGFRYYLPWLARWLNPDPAGTVDGLNLFQMVSNNPVTLYDANGLMYGRGSGRGATTPRRSADAIKESVDRLSQPRRRTSAGGGTPAAQSATAKTARSTPPQQASAPRAGGAKAQGTKGASSSQAKLGAKPKVSGAAANDEFFDPQLGARLRQYRADHIKEFDLISGPDFKHIIDDDNPRKITSGFYLDARHEHKEREYGIYENTYENDHWLFDVNYKKSDSGFYASEVVLDQYIEVTKRKPELMGRLPKTVSRMGIENAHTSEVIKKYEDRLYSEEEFMTEFKRTDNGSHTVHSLAPFGLELSGKFDITRNALDKYNVKLWTKRK</sequence>
<name>A0ABT4YBI0_METRE</name>
<protein>
    <submittedName>
        <fullName evidence="2">RHS repeat protein</fullName>
    </submittedName>
</protein>
<evidence type="ECO:0000313" key="2">
    <source>
        <dbReference type="EMBL" id="MDA8486256.1"/>
    </source>
</evidence>
<dbReference type="NCBIfam" id="TIGR03696">
    <property type="entry name" value="Rhs_assc_core"/>
    <property type="match status" value="1"/>
</dbReference>
<evidence type="ECO:0000256" key="1">
    <source>
        <dbReference type="SAM" id="MobiDB-lite"/>
    </source>
</evidence>
<reference evidence="2 3" key="1">
    <citation type="submission" date="2022-07" db="EMBL/GenBank/DDBJ databases">
        <title>Genome Analysis of Selected Gammaproteobacteria from Nigerian Food snails.</title>
        <authorList>
            <person name="Okafor A.C."/>
        </authorList>
    </citation>
    <scope>NUCLEOTIDE SEQUENCE [LARGE SCALE GENOMIC DNA]</scope>
    <source>
        <strain evidence="2 3">Awg 2</strain>
    </source>
</reference>
<feature type="region of interest" description="Disordered" evidence="1">
    <location>
        <begin position="373"/>
        <end position="395"/>
    </location>
</feature>
<proteinExistence type="predicted"/>
<feature type="compositionally biased region" description="Basic and acidic residues" evidence="1">
    <location>
        <begin position="699"/>
        <end position="709"/>
    </location>
</feature>
<dbReference type="InterPro" id="IPR022385">
    <property type="entry name" value="Rhs_assc_core"/>
</dbReference>
<feature type="compositionally biased region" description="Pro residues" evidence="1">
    <location>
        <begin position="380"/>
        <end position="390"/>
    </location>
</feature>
<gene>
    <name evidence="2" type="ORF">NNO07_24590</name>
</gene>
<dbReference type="InterPro" id="IPR050708">
    <property type="entry name" value="T6SS_VgrG/RHS"/>
</dbReference>
<accession>A0ABT4YBI0</accession>
<dbReference type="Gene3D" id="2.180.10.10">
    <property type="entry name" value="RHS repeat-associated core"/>
    <property type="match status" value="1"/>
</dbReference>
<keyword evidence="3" id="KW-1185">Reference proteome</keyword>
<dbReference type="PANTHER" id="PTHR32305">
    <property type="match status" value="1"/>
</dbReference>
<feature type="region of interest" description="Disordered" evidence="1">
    <location>
        <begin position="689"/>
        <end position="773"/>
    </location>
</feature>
<feature type="compositionally biased region" description="Polar residues" evidence="1">
    <location>
        <begin position="726"/>
        <end position="744"/>
    </location>
</feature>
<comment type="caution">
    <text evidence="2">The sequence shown here is derived from an EMBL/GenBank/DDBJ whole genome shotgun (WGS) entry which is preliminary data.</text>
</comment>
<evidence type="ECO:0000313" key="3">
    <source>
        <dbReference type="Proteomes" id="UP001211689"/>
    </source>
</evidence>
<organism evidence="2 3">
    <name type="scientific">Metapseudomonas resinovorans</name>
    <name type="common">Pseudomonas resinovorans</name>
    <dbReference type="NCBI Taxonomy" id="53412"/>
    <lineage>
        <taxon>Bacteria</taxon>
        <taxon>Pseudomonadati</taxon>
        <taxon>Pseudomonadota</taxon>
        <taxon>Gammaproteobacteria</taxon>
        <taxon>Pseudomonadales</taxon>
        <taxon>Pseudomonadaceae</taxon>
        <taxon>Metapseudomonas</taxon>
    </lineage>
</organism>
<dbReference type="PANTHER" id="PTHR32305:SF15">
    <property type="entry name" value="PROTEIN RHSA-RELATED"/>
    <property type="match status" value="1"/>
</dbReference>
<dbReference type="EMBL" id="JANEWF010000043">
    <property type="protein sequence ID" value="MDA8486256.1"/>
    <property type="molecule type" value="Genomic_DNA"/>
</dbReference>